<gene>
    <name evidence="2" type="ORF">A4X20_14240</name>
</gene>
<dbReference type="OrthoDB" id="4762505at2"/>
<evidence type="ECO:0000256" key="1">
    <source>
        <dbReference type="SAM" id="SignalP"/>
    </source>
</evidence>
<dbReference type="eggNOG" id="ENOG5031RFQ">
    <property type="taxonomic scope" value="Bacteria"/>
</dbReference>
<sequence>MKKFLTASLLPLGALTAVLAFAAPAHAESASSTINSLRSQGYDVKVSRVGNAPLEECSVIEVRNLPGAPLPFTLNDDDDFNVFTVVPKQKVAVSLNCSS</sequence>
<evidence type="ECO:0000313" key="2">
    <source>
        <dbReference type="EMBL" id="OAN40285.1"/>
    </source>
</evidence>
<accession>A0A178LZA9</accession>
<dbReference type="EMBL" id="LWCS01000013">
    <property type="protein sequence ID" value="OAN40285.1"/>
    <property type="molecule type" value="Genomic_DNA"/>
</dbReference>
<feature type="signal peptide" evidence="1">
    <location>
        <begin position="1"/>
        <end position="22"/>
    </location>
</feature>
<proteinExistence type="predicted"/>
<dbReference type="Proteomes" id="UP000078396">
    <property type="component" value="Unassembled WGS sequence"/>
</dbReference>
<evidence type="ECO:0000313" key="3">
    <source>
        <dbReference type="Proteomes" id="UP000078396"/>
    </source>
</evidence>
<organism evidence="2 3">
    <name type="scientific">Mycolicibacterium iranicum</name>
    <name type="common">Mycobacterium iranicum</name>
    <dbReference type="NCBI Taxonomy" id="912594"/>
    <lineage>
        <taxon>Bacteria</taxon>
        <taxon>Bacillati</taxon>
        <taxon>Actinomycetota</taxon>
        <taxon>Actinomycetes</taxon>
        <taxon>Mycobacteriales</taxon>
        <taxon>Mycobacteriaceae</taxon>
        <taxon>Mycolicibacterium</taxon>
    </lineage>
</organism>
<name>A0A178LZA9_MYCIR</name>
<feature type="chain" id="PRO_5038966436" evidence="1">
    <location>
        <begin position="23"/>
        <end position="99"/>
    </location>
</feature>
<protein>
    <submittedName>
        <fullName evidence="2">Uncharacterized protein</fullName>
    </submittedName>
</protein>
<comment type="caution">
    <text evidence="2">The sequence shown here is derived from an EMBL/GenBank/DDBJ whole genome shotgun (WGS) entry which is preliminary data.</text>
</comment>
<reference evidence="2 3" key="1">
    <citation type="submission" date="2016-04" db="EMBL/GenBank/DDBJ databases">
        <title>Draft Genome Sequences of Staphylococcus capitis Strain H36, S. capitis Strain H65, S. cohnii Strain H62, S. hominis Strain H69, Mycobacterium iranicum Strain H39, Plantibacter sp. Strain H53, Pseudomonas oryzihabitans Strain H72, and Microbacterium sp. Strain H83, isolated from residential settings.</title>
        <authorList>
            <person name="Lymperopoulou D."/>
            <person name="Adams R.I."/>
            <person name="Lindow S."/>
            <person name="Coil D.A."/>
            <person name="Jospin G."/>
            <person name="Eisen J.A."/>
        </authorList>
    </citation>
    <scope>NUCLEOTIDE SEQUENCE [LARGE SCALE GENOMIC DNA]</scope>
    <source>
        <strain evidence="2 3">H39</strain>
    </source>
</reference>
<dbReference type="AlphaFoldDB" id="A0A178LZA9"/>
<keyword evidence="1" id="KW-0732">Signal</keyword>
<dbReference type="STRING" id="912594.AWC12_07645"/>
<dbReference type="RefSeq" id="WP_064280618.1">
    <property type="nucleotide sequence ID" value="NZ_LWCS01000013.1"/>
</dbReference>